<sequence length="56" mass="6497">MTGEHKKIQVVSKLIHFVSKTIHLKPSDSYRLEGAFHPTVVAWLRLAVGAHWYIWL</sequence>
<dbReference type="AlphaFoldDB" id="A0A0S4LS62"/>
<organism evidence="1 2">
    <name type="scientific">Candidatus Nitrospira nitrosa</name>
    <dbReference type="NCBI Taxonomy" id="1742972"/>
    <lineage>
        <taxon>Bacteria</taxon>
        <taxon>Pseudomonadati</taxon>
        <taxon>Nitrospirota</taxon>
        <taxon>Nitrospiria</taxon>
        <taxon>Nitrospirales</taxon>
        <taxon>Nitrospiraceae</taxon>
        <taxon>Nitrospira</taxon>
    </lineage>
</organism>
<dbReference type="EMBL" id="CZQA01000014">
    <property type="protein sequence ID" value="CUS39472.1"/>
    <property type="molecule type" value="Genomic_DNA"/>
</dbReference>
<accession>A0A0S4LS62</accession>
<gene>
    <name evidence="1" type="ORF">COMA1_80042</name>
</gene>
<name>A0A0S4LS62_9BACT</name>
<dbReference type="STRING" id="1742972.COMA1_80042"/>
<evidence type="ECO:0000313" key="2">
    <source>
        <dbReference type="Proteomes" id="UP000199032"/>
    </source>
</evidence>
<dbReference type="Proteomes" id="UP000199032">
    <property type="component" value="Unassembled WGS sequence"/>
</dbReference>
<protein>
    <submittedName>
        <fullName evidence="1">Uncharacterized protein</fullName>
    </submittedName>
</protein>
<evidence type="ECO:0000313" key="1">
    <source>
        <dbReference type="EMBL" id="CUS39472.1"/>
    </source>
</evidence>
<keyword evidence="2" id="KW-1185">Reference proteome</keyword>
<reference evidence="1 2" key="1">
    <citation type="submission" date="2015-10" db="EMBL/GenBank/DDBJ databases">
        <authorList>
            <person name="Gilbert D.G."/>
        </authorList>
    </citation>
    <scope>NUCLEOTIDE SEQUENCE [LARGE SCALE GENOMIC DNA]</scope>
    <source>
        <strain evidence="1">COMA1</strain>
    </source>
</reference>
<proteinExistence type="predicted"/>